<accession>A0AA87Z5E0</accession>
<evidence type="ECO:0000259" key="4">
    <source>
        <dbReference type="Pfam" id="PF07859"/>
    </source>
</evidence>
<dbReference type="AlphaFoldDB" id="A0AA87Z5E0"/>
<evidence type="ECO:0000313" key="5">
    <source>
        <dbReference type="EMBL" id="GMN29838.1"/>
    </source>
</evidence>
<dbReference type="Pfam" id="PF07859">
    <property type="entry name" value="Abhydrolase_3"/>
    <property type="match status" value="1"/>
</dbReference>
<reference evidence="5" key="1">
    <citation type="submission" date="2023-07" db="EMBL/GenBank/DDBJ databases">
        <title>draft genome sequence of fig (Ficus carica).</title>
        <authorList>
            <person name="Takahashi T."/>
            <person name="Nishimura K."/>
        </authorList>
    </citation>
    <scope>NUCLEOTIDE SEQUENCE</scope>
</reference>
<dbReference type="Proteomes" id="UP001187192">
    <property type="component" value="Unassembled WGS sequence"/>
</dbReference>
<dbReference type="SUPFAM" id="SSF53474">
    <property type="entry name" value="alpha/beta-Hydrolases"/>
    <property type="match status" value="1"/>
</dbReference>
<dbReference type="InterPro" id="IPR033140">
    <property type="entry name" value="Lipase_GDXG_put_SER_AS"/>
</dbReference>
<keyword evidence="2" id="KW-0378">Hydrolase</keyword>
<sequence length="341" mass="37803">MSSAGGDRKPALPWTTSLTVSMLSFVTDTARRSNITVNRCFLRLFDLRSSPTPNPSSTTGSRSVSTSDVTVDSSRNLWFRLFVPASASSAAPGSLAVILFFHGGGFSFLSPASFAYDAVCRRIARKLPAVVASVNYRLSPEHRYPCQYDDGFSVLDFLDGDHEGVLPEAADLSRLFLAGDSAGANLAHHVAVRAARRSAPPWKRVRVEGLVSIQPFFGGEERTEAEKRLPKAPVVTVERTDWMWKAFLPEGASRDHAAANVSGPNAEDITGVTEFPRTVVVVGGLDPLQDWQRRYFQWLQRSGKEARLLEYPNMIHAFYLFPELPDSGQFLKQLRDFIYDR</sequence>
<feature type="domain" description="Alpha/beta hydrolase fold-3" evidence="4">
    <location>
        <begin position="98"/>
        <end position="319"/>
    </location>
</feature>
<dbReference type="PROSITE" id="PS01173">
    <property type="entry name" value="LIPASE_GDXG_HIS"/>
    <property type="match status" value="1"/>
</dbReference>
<dbReference type="GO" id="GO:0009860">
    <property type="term" value="P:pollen tube growth"/>
    <property type="evidence" value="ECO:0007669"/>
    <property type="project" value="TreeGrafter"/>
</dbReference>
<dbReference type="GO" id="GO:0052689">
    <property type="term" value="F:carboxylic ester hydrolase activity"/>
    <property type="evidence" value="ECO:0007669"/>
    <property type="project" value="TreeGrafter"/>
</dbReference>
<feature type="active site" evidence="3">
    <location>
        <position position="181"/>
    </location>
</feature>
<protein>
    <recommendedName>
        <fullName evidence="4">Alpha/beta hydrolase fold-3 domain-containing protein</fullName>
    </recommendedName>
</protein>
<dbReference type="InterPro" id="IPR013094">
    <property type="entry name" value="AB_hydrolase_3"/>
</dbReference>
<dbReference type="EMBL" id="BTGU01000002">
    <property type="protein sequence ID" value="GMN29838.1"/>
    <property type="molecule type" value="Genomic_DNA"/>
</dbReference>
<dbReference type="PANTHER" id="PTHR23024">
    <property type="entry name" value="ARYLACETAMIDE DEACETYLASE"/>
    <property type="match status" value="1"/>
</dbReference>
<dbReference type="PANTHER" id="PTHR23024:SF609">
    <property type="entry name" value="CARBOXYLESTERASE 18-RELATED"/>
    <property type="match status" value="1"/>
</dbReference>
<dbReference type="Gene3D" id="3.40.50.1820">
    <property type="entry name" value="alpha/beta hydrolase"/>
    <property type="match status" value="1"/>
</dbReference>
<name>A0AA87Z5E0_FICCA</name>
<comment type="caution">
    <text evidence="5">The sequence shown here is derived from an EMBL/GenBank/DDBJ whole genome shotgun (WGS) entry which is preliminary data.</text>
</comment>
<evidence type="ECO:0000256" key="2">
    <source>
        <dbReference type="ARBA" id="ARBA00022801"/>
    </source>
</evidence>
<proteinExistence type="inferred from homology"/>
<gene>
    <name evidence="5" type="ORF">TIFTF001_002583</name>
</gene>
<dbReference type="InterPro" id="IPR002168">
    <property type="entry name" value="Lipase_GDXG_HIS_AS"/>
</dbReference>
<dbReference type="InterPro" id="IPR029058">
    <property type="entry name" value="AB_hydrolase_fold"/>
</dbReference>
<comment type="similarity">
    <text evidence="1">Belongs to the 'GDXG' lipolytic enzyme family.</text>
</comment>
<evidence type="ECO:0000313" key="6">
    <source>
        <dbReference type="Proteomes" id="UP001187192"/>
    </source>
</evidence>
<organism evidence="5 6">
    <name type="scientific">Ficus carica</name>
    <name type="common">Common fig</name>
    <dbReference type="NCBI Taxonomy" id="3494"/>
    <lineage>
        <taxon>Eukaryota</taxon>
        <taxon>Viridiplantae</taxon>
        <taxon>Streptophyta</taxon>
        <taxon>Embryophyta</taxon>
        <taxon>Tracheophyta</taxon>
        <taxon>Spermatophyta</taxon>
        <taxon>Magnoliopsida</taxon>
        <taxon>eudicotyledons</taxon>
        <taxon>Gunneridae</taxon>
        <taxon>Pentapetalae</taxon>
        <taxon>rosids</taxon>
        <taxon>fabids</taxon>
        <taxon>Rosales</taxon>
        <taxon>Moraceae</taxon>
        <taxon>Ficeae</taxon>
        <taxon>Ficus</taxon>
    </lineage>
</organism>
<keyword evidence="6" id="KW-1185">Reference proteome</keyword>
<evidence type="ECO:0000256" key="1">
    <source>
        <dbReference type="ARBA" id="ARBA00010515"/>
    </source>
</evidence>
<evidence type="ECO:0000256" key="3">
    <source>
        <dbReference type="PROSITE-ProRule" id="PRU10038"/>
    </source>
</evidence>
<dbReference type="PROSITE" id="PS01174">
    <property type="entry name" value="LIPASE_GDXG_SER"/>
    <property type="match status" value="1"/>
</dbReference>
<dbReference type="InterPro" id="IPR050466">
    <property type="entry name" value="Carboxylest/Gibb_receptor"/>
</dbReference>